<evidence type="ECO:0000256" key="4">
    <source>
        <dbReference type="SAM" id="SignalP"/>
    </source>
</evidence>
<evidence type="ECO:0000256" key="3">
    <source>
        <dbReference type="ARBA" id="ARBA00022729"/>
    </source>
</evidence>
<sequence>MKVTSSTLLALSISSLAAMANADEFMPTELKATSAQSETKGFVEEQTLGGTTRNWYANELKRRDDRFSYNNHGTRESTPRRINWVQGTILNYTSGFTEGTVGFSTQVAAYNAVALDRDAKDIAGPNNRTLTHSDGDAVGQWSKLGLANLSARISNTTLTVGRQNFSSPTIDVIGNRALPSSFQGVGLHSEEFNNLSFDAGSFDRVSPRTEASLSKFRSEYGATGVETDRASVAGLNYQPFKSLKTTLYATHVEDFWNQYYFGAVHDMGDNATLGLNTNFNYYKTLDTGSKALGNINNDTFSLAFGLSHLAHTVTLSYQQVSGDEYFDYLHETNGIYLANSLLSDFNGPNEKSLQLAYSINMAQYGIPGLKFNAYHARGWDIDGTNYKGTAYDVKNMDGEDHSEYSIGTSYAVQSGPLKATAIRATYTTHRASKNQSDGNINEFRLVTTIPFNIL</sequence>
<keyword evidence="2" id="KW-0813">Transport</keyword>
<dbReference type="Gene3D" id="2.40.160.10">
    <property type="entry name" value="Porin"/>
    <property type="match status" value="1"/>
</dbReference>
<organism evidence="5 8">
    <name type="scientific">Pseudomonas psychrophila</name>
    <dbReference type="NCBI Taxonomy" id="122355"/>
    <lineage>
        <taxon>Bacteria</taxon>
        <taxon>Pseudomonadati</taxon>
        <taxon>Pseudomonadota</taxon>
        <taxon>Gammaproteobacteria</taxon>
        <taxon>Pseudomonadales</taxon>
        <taxon>Pseudomonadaceae</taxon>
        <taxon>Pseudomonas</taxon>
    </lineage>
</organism>
<feature type="signal peptide" evidence="4">
    <location>
        <begin position="1"/>
        <end position="20"/>
    </location>
</feature>
<reference evidence="5" key="2">
    <citation type="submission" date="2020-12" db="EMBL/GenBank/DDBJ databases">
        <title>Antibiotic resistance and phylogeny of Pseudomonas spp. isolated over three decades from chicken meat in the Norwegian food chain.</title>
        <authorList>
            <person name="Moen B."/>
        </authorList>
    </citation>
    <scope>NUCLEOTIDE SEQUENCE</scope>
    <source>
        <strain evidence="5">MF6762</strain>
    </source>
</reference>
<protein>
    <submittedName>
        <fullName evidence="5">OprD family porin</fullName>
    </submittedName>
    <submittedName>
        <fullName evidence="6">Outer membrane porin, OprD family</fullName>
    </submittedName>
</protein>
<dbReference type="Proteomes" id="UP000182058">
    <property type="component" value="Chromosome I"/>
</dbReference>
<dbReference type="Proteomes" id="UP000658390">
    <property type="component" value="Unassembled WGS sequence"/>
</dbReference>
<evidence type="ECO:0000256" key="1">
    <source>
        <dbReference type="ARBA" id="ARBA00009075"/>
    </source>
</evidence>
<keyword evidence="3 4" id="KW-0732">Signal</keyword>
<reference evidence="6 7" key="1">
    <citation type="submission" date="2016-10" db="EMBL/GenBank/DDBJ databases">
        <authorList>
            <person name="Varghese N."/>
            <person name="Submissions S."/>
        </authorList>
    </citation>
    <scope>NUCLEOTIDE SEQUENCE [LARGE SCALE GENOMIC DNA]</scope>
    <source>
        <strain evidence="6 7">BS3667</strain>
    </source>
</reference>
<evidence type="ECO:0000313" key="8">
    <source>
        <dbReference type="Proteomes" id="UP000658390"/>
    </source>
</evidence>
<dbReference type="InterPro" id="IPR005318">
    <property type="entry name" value="OM_porin_bac"/>
</dbReference>
<dbReference type="PANTHER" id="PTHR34596">
    <property type="entry name" value="CHITOPORIN"/>
    <property type="match status" value="1"/>
</dbReference>
<dbReference type="InterPro" id="IPR023614">
    <property type="entry name" value="Porin_dom_sf"/>
</dbReference>
<dbReference type="RefSeq" id="WP_046809755.1">
    <property type="nucleotide sequence ID" value="NZ_JAEKCZ010000028.1"/>
</dbReference>
<dbReference type="GO" id="GO:0016020">
    <property type="term" value="C:membrane"/>
    <property type="evidence" value="ECO:0007669"/>
    <property type="project" value="InterPro"/>
</dbReference>
<evidence type="ECO:0000256" key="2">
    <source>
        <dbReference type="ARBA" id="ARBA00022448"/>
    </source>
</evidence>
<comment type="similarity">
    <text evidence="1">Belongs to the outer membrane porin (Opr) (TC 1.B.25) family.</text>
</comment>
<proteinExistence type="inferred from homology"/>
<evidence type="ECO:0000313" key="7">
    <source>
        <dbReference type="Proteomes" id="UP000182058"/>
    </source>
</evidence>
<accession>A0A8I1FXA2</accession>
<dbReference type="AlphaFoldDB" id="A0A8I1FXA2"/>
<keyword evidence="7" id="KW-1185">Reference proteome</keyword>
<evidence type="ECO:0000313" key="5">
    <source>
        <dbReference type="EMBL" id="MBJ2259375.1"/>
    </source>
</evidence>
<dbReference type="Pfam" id="PF03573">
    <property type="entry name" value="OprD"/>
    <property type="match status" value="1"/>
</dbReference>
<feature type="chain" id="PRO_5034900630" evidence="4">
    <location>
        <begin position="21"/>
        <end position="454"/>
    </location>
</feature>
<dbReference type="GO" id="GO:0015288">
    <property type="term" value="F:porin activity"/>
    <property type="evidence" value="ECO:0007669"/>
    <property type="project" value="TreeGrafter"/>
</dbReference>
<gene>
    <name evidence="5" type="ORF">JFT45_22995</name>
    <name evidence="6" type="ORF">SAMN04490201_1421</name>
</gene>
<evidence type="ECO:0000313" key="6">
    <source>
        <dbReference type="EMBL" id="SDU39993.1"/>
    </source>
</evidence>
<name>A0A8I1FXA2_9PSED</name>
<dbReference type="PANTHER" id="PTHR34596:SF2">
    <property type="entry name" value="CHITOPORIN"/>
    <property type="match status" value="1"/>
</dbReference>
<dbReference type="EMBL" id="JAEKCZ010000028">
    <property type="protein sequence ID" value="MBJ2259375.1"/>
    <property type="molecule type" value="Genomic_DNA"/>
</dbReference>
<dbReference type="EMBL" id="LT629795">
    <property type="protein sequence ID" value="SDU39993.1"/>
    <property type="molecule type" value="Genomic_DNA"/>
</dbReference>